<dbReference type="STRING" id="166423.A0A0M8ZVR2"/>
<protein>
    <submittedName>
        <fullName evidence="10">Protein dachsous</fullName>
    </submittedName>
</protein>
<name>A0A0M8ZVR2_9HYME</name>
<dbReference type="OrthoDB" id="7633018at2759"/>
<feature type="domain" description="Cadherin" evidence="9">
    <location>
        <begin position="97"/>
        <end position="198"/>
    </location>
</feature>
<sequence length="505" mass="56664">MPNERFESRRRNTKNLNVDLPMHEYWKQVMGRNNDVITAVYSEDHTKEGKIVHRSFKGRCEEQDSIVKHMLDSVTKQIYQHFYMLQHVITYKHKRKVQATDPDCGVNAMVNYTLAAGRMESEQLMVRSDTGDICVRTPLDRETAPYLEIPVIATDREQEKVCRILLKNLNGIAKLVGISADTLAIILVNTQYVNFPSHISDVLSVIKSNNATRRNVREDRVNRGTRTRIVREIMEAEEVPIAIEIVVDEIMGKSRINKKIRGQIKGRARIKQACNTIVDPQCGKLINDRFDCFEPIIIALCTEYNNISLNFQHELIPISGGLSTVAIVRVQVTDVNDNRPIFEPRKYNVTLRSDSPIQGPILRLVATDLDAGLFGQVAYRITSGNEAGVFHIDRNTGELQVGRPNLLSRSPLHQLNVTATDAAGLKSTFDAEIRISTSSPGHRIASCEKPRYTITVKETVPQNSIVGGVKDGSSSSSSSEFGAVKMHRMPAMCKMYETTNVPGTC</sequence>
<organism evidence="10 11">
    <name type="scientific">Melipona quadrifasciata</name>
    <dbReference type="NCBI Taxonomy" id="166423"/>
    <lineage>
        <taxon>Eukaryota</taxon>
        <taxon>Metazoa</taxon>
        <taxon>Ecdysozoa</taxon>
        <taxon>Arthropoda</taxon>
        <taxon>Hexapoda</taxon>
        <taxon>Insecta</taxon>
        <taxon>Pterygota</taxon>
        <taxon>Neoptera</taxon>
        <taxon>Endopterygota</taxon>
        <taxon>Hymenoptera</taxon>
        <taxon>Apocrita</taxon>
        <taxon>Aculeata</taxon>
        <taxon>Apoidea</taxon>
        <taxon>Anthophila</taxon>
        <taxon>Apidae</taxon>
        <taxon>Melipona</taxon>
    </lineage>
</organism>
<dbReference type="PANTHER" id="PTHR24025:SF28">
    <property type="entry name" value="PUTATIVE-RELATED"/>
    <property type="match status" value="1"/>
</dbReference>
<proteinExistence type="predicted"/>
<dbReference type="PROSITE" id="PS50268">
    <property type="entry name" value="CADHERIN_2"/>
    <property type="match status" value="3"/>
</dbReference>
<evidence type="ECO:0000256" key="2">
    <source>
        <dbReference type="ARBA" id="ARBA00022692"/>
    </source>
</evidence>
<dbReference type="PANTHER" id="PTHR24025">
    <property type="entry name" value="DESMOGLEIN FAMILY MEMBER"/>
    <property type="match status" value="1"/>
</dbReference>
<dbReference type="EMBL" id="KQ435824">
    <property type="protein sequence ID" value="KOX72115.1"/>
    <property type="molecule type" value="Genomic_DNA"/>
</dbReference>
<dbReference type="PROSITE" id="PS00232">
    <property type="entry name" value="CADHERIN_1"/>
    <property type="match status" value="1"/>
</dbReference>
<evidence type="ECO:0000313" key="11">
    <source>
        <dbReference type="Proteomes" id="UP000053105"/>
    </source>
</evidence>
<keyword evidence="6" id="KW-1133">Transmembrane helix</keyword>
<dbReference type="GO" id="GO:0005886">
    <property type="term" value="C:plasma membrane"/>
    <property type="evidence" value="ECO:0007669"/>
    <property type="project" value="InterPro"/>
</dbReference>
<keyword evidence="3" id="KW-0677">Repeat</keyword>
<evidence type="ECO:0000256" key="6">
    <source>
        <dbReference type="ARBA" id="ARBA00022989"/>
    </source>
</evidence>
<keyword evidence="2" id="KW-0812">Transmembrane</keyword>
<dbReference type="PRINTS" id="PR00205">
    <property type="entry name" value="CADHERIN"/>
</dbReference>
<evidence type="ECO:0000313" key="10">
    <source>
        <dbReference type="EMBL" id="KOX72115.1"/>
    </source>
</evidence>
<evidence type="ECO:0000256" key="4">
    <source>
        <dbReference type="ARBA" id="ARBA00022837"/>
    </source>
</evidence>
<dbReference type="AlphaFoldDB" id="A0A0M8ZVR2"/>
<evidence type="ECO:0000259" key="9">
    <source>
        <dbReference type="PROSITE" id="PS50268"/>
    </source>
</evidence>
<dbReference type="InterPro" id="IPR050971">
    <property type="entry name" value="Cadherin-domain_protein"/>
</dbReference>
<keyword evidence="4 8" id="KW-0106">Calcium</keyword>
<comment type="subcellular location">
    <subcellularLocation>
        <location evidence="1">Membrane</location>
    </subcellularLocation>
</comment>
<evidence type="ECO:0000256" key="5">
    <source>
        <dbReference type="ARBA" id="ARBA00022889"/>
    </source>
</evidence>
<gene>
    <name evidence="10" type="ORF">WN51_00976</name>
</gene>
<dbReference type="GO" id="GO:0005509">
    <property type="term" value="F:calcium ion binding"/>
    <property type="evidence" value="ECO:0007669"/>
    <property type="project" value="UniProtKB-UniRule"/>
</dbReference>
<dbReference type="SMART" id="SM00112">
    <property type="entry name" value="CA"/>
    <property type="match status" value="2"/>
</dbReference>
<reference evidence="10 11" key="1">
    <citation type="submission" date="2015-07" db="EMBL/GenBank/DDBJ databases">
        <title>The genome of Melipona quadrifasciata.</title>
        <authorList>
            <person name="Pan H."/>
            <person name="Kapheim K."/>
        </authorList>
    </citation>
    <scope>NUCLEOTIDE SEQUENCE [LARGE SCALE GENOMIC DNA]</scope>
    <source>
        <strain evidence="10">0111107301</strain>
        <tissue evidence="10">Whole body</tissue>
    </source>
</reference>
<evidence type="ECO:0000256" key="8">
    <source>
        <dbReference type="PROSITE-ProRule" id="PRU00043"/>
    </source>
</evidence>
<dbReference type="Gene3D" id="2.60.40.60">
    <property type="entry name" value="Cadherins"/>
    <property type="match status" value="2"/>
</dbReference>
<dbReference type="InterPro" id="IPR020894">
    <property type="entry name" value="Cadherin_CS"/>
</dbReference>
<dbReference type="InterPro" id="IPR002126">
    <property type="entry name" value="Cadherin-like_dom"/>
</dbReference>
<evidence type="ECO:0000256" key="7">
    <source>
        <dbReference type="ARBA" id="ARBA00023136"/>
    </source>
</evidence>
<feature type="domain" description="Cadherin" evidence="9">
    <location>
        <begin position="321"/>
        <end position="342"/>
    </location>
</feature>
<dbReference type="Pfam" id="PF00028">
    <property type="entry name" value="Cadherin"/>
    <property type="match status" value="2"/>
</dbReference>
<evidence type="ECO:0000256" key="1">
    <source>
        <dbReference type="ARBA" id="ARBA00004370"/>
    </source>
</evidence>
<feature type="domain" description="Cadherin" evidence="9">
    <location>
        <begin position="343"/>
        <end position="452"/>
    </location>
</feature>
<dbReference type="SUPFAM" id="SSF49313">
    <property type="entry name" value="Cadherin-like"/>
    <property type="match status" value="2"/>
</dbReference>
<keyword evidence="11" id="KW-1185">Reference proteome</keyword>
<accession>A0A0M8ZVR2</accession>
<dbReference type="Proteomes" id="UP000053105">
    <property type="component" value="Unassembled WGS sequence"/>
</dbReference>
<dbReference type="InterPro" id="IPR015919">
    <property type="entry name" value="Cadherin-like_sf"/>
</dbReference>
<evidence type="ECO:0000256" key="3">
    <source>
        <dbReference type="ARBA" id="ARBA00022737"/>
    </source>
</evidence>
<dbReference type="GO" id="GO:0007156">
    <property type="term" value="P:homophilic cell adhesion via plasma membrane adhesion molecules"/>
    <property type="evidence" value="ECO:0007669"/>
    <property type="project" value="InterPro"/>
</dbReference>
<keyword evidence="7" id="KW-0472">Membrane</keyword>
<keyword evidence="5" id="KW-0130">Cell adhesion</keyword>
<dbReference type="GO" id="GO:0005911">
    <property type="term" value="C:cell-cell junction"/>
    <property type="evidence" value="ECO:0007669"/>
    <property type="project" value="TreeGrafter"/>
</dbReference>
<dbReference type="CDD" id="cd11304">
    <property type="entry name" value="Cadherin_repeat"/>
    <property type="match status" value="2"/>
</dbReference>